<feature type="transmembrane region" description="Helical" evidence="5">
    <location>
        <begin position="369"/>
        <end position="386"/>
    </location>
</feature>
<dbReference type="KEGG" id="pty:JWV26_13790"/>
<feature type="transmembrane region" description="Helical" evidence="5">
    <location>
        <begin position="309"/>
        <end position="332"/>
    </location>
</feature>
<evidence type="ECO:0000256" key="5">
    <source>
        <dbReference type="SAM" id="Phobius"/>
    </source>
</evidence>
<dbReference type="InterPro" id="IPR007016">
    <property type="entry name" value="O-antigen_ligase-rel_domated"/>
</dbReference>
<dbReference type="GO" id="GO:0016874">
    <property type="term" value="F:ligase activity"/>
    <property type="evidence" value="ECO:0007669"/>
    <property type="project" value="UniProtKB-KW"/>
</dbReference>
<feature type="domain" description="O-antigen ligase-related" evidence="6">
    <location>
        <begin position="198"/>
        <end position="322"/>
    </location>
</feature>
<feature type="transmembrane region" description="Helical" evidence="5">
    <location>
        <begin position="15"/>
        <end position="35"/>
    </location>
</feature>
<evidence type="ECO:0000256" key="3">
    <source>
        <dbReference type="ARBA" id="ARBA00022989"/>
    </source>
</evidence>
<evidence type="ECO:0000256" key="2">
    <source>
        <dbReference type="ARBA" id="ARBA00022692"/>
    </source>
</evidence>
<sequence length="393" mass="43241">MSFALRAWPHTTSDFIGEWILPIGYFCLLTGLTWLDDRSQYHKLFYALIAAPALIAMVMQPKQLVSPLRDPITLAFIAFSAWALLSISWSGTDESVASLSKRPLYILMLFMACAFMAQRNCSRLLKVVCLASLVIIPIAAYALIDFALHHKPGARLVGSGALDNPLLSSHVFGLFCIAWLGWGMTASSKQSQLALIPLAVLLLTLLATGSRTPILALALASGWLMICCWNKRALVLAVLGAGGVLALLLIYPEGLLNRGTSYRLEIWQLALEQIRLQPWIGHGFDAHLAISIPGTKYTFSEPHSFFLGVLYYTGIIGALFWLFMHGAALWACWQQRSDLYFIIAGALVVYGLGAGLAEGGGILSRPKEHWFLTWIPLALVAALNIGRKKKRDR</sequence>
<gene>
    <name evidence="7" type="ORF">JWV26_13790</name>
</gene>
<dbReference type="PANTHER" id="PTHR37422">
    <property type="entry name" value="TEICHURONIC ACID BIOSYNTHESIS PROTEIN TUAE"/>
    <property type="match status" value="1"/>
</dbReference>
<evidence type="ECO:0000256" key="1">
    <source>
        <dbReference type="ARBA" id="ARBA00004141"/>
    </source>
</evidence>
<feature type="transmembrane region" description="Helical" evidence="5">
    <location>
        <begin position="165"/>
        <end position="182"/>
    </location>
</feature>
<feature type="transmembrane region" description="Helical" evidence="5">
    <location>
        <begin position="44"/>
        <end position="60"/>
    </location>
</feature>
<feature type="transmembrane region" description="Helical" evidence="5">
    <location>
        <begin position="194"/>
        <end position="226"/>
    </location>
</feature>
<organism evidence="7 8">
    <name type="scientific">Ectopseudomonas toyotomiensis</name>
    <dbReference type="NCBI Taxonomy" id="554344"/>
    <lineage>
        <taxon>Bacteria</taxon>
        <taxon>Pseudomonadati</taxon>
        <taxon>Pseudomonadota</taxon>
        <taxon>Gammaproteobacteria</taxon>
        <taxon>Pseudomonadales</taxon>
        <taxon>Pseudomonadaceae</taxon>
        <taxon>Ectopseudomonas</taxon>
    </lineage>
</organism>
<keyword evidence="4 5" id="KW-0472">Membrane</keyword>
<accession>A0ABD7DTW0</accession>
<keyword evidence="2 5" id="KW-0812">Transmembrane</keyword>
<dbReference type="AlphaFoldDB" id="A0ABD7DTW0"/>
<feature type="transmembrane region" description="Helical" evidence="5">
    <location>
        <begin position="102"/>
        <end position="118"/>
    </location>
</feature>
<evidence type="ECO:0000259" key="6">
    <source>
        <dbReference type="Pfam" id="PF04932"/>
    </source>
</evidence>
<feature type="transmembrane region" description="Helical" evidence="5">
    <location>
        <begin position="72"/>
        <end position="90"/>
    </location>
</feature>
<keyword evidence="7" id="KW-0436">Ligase</keyword>
<dbReference type="EMBL" id="CP070505">
    <property type="protein sequence ID" value="QSL90848.1"/>
    <property type="molecule type" value="Genomic_DNA"/>
</dbReference>
<dbReference type="GO" id="GO:0016020">
    <property type="term" value="C:membrane"/>
    <property type="evidence" value="ECO:0007669"/>
    <property type="project" value="UniProtKB-SubCell"/>
</dbReference>
<keyword evidence="3 5" id="KW-1133">Transmembrane helix</keyword>
<dbReference type="InterPro" id="IPR051533">
    <property type="entry name" value="WaaL-like"/>
</dbReference>
<dbReference type="PANTHER" id="PTHR37422:SF13">
    <property type="entry name" value="LIPOPOLYSACCHARIDE BIOSYNTHESIS PROTEIN PA4999-RELATED"/>
    <property type="match status" value="1"/>
</dbReference>
<feature type="transmembrane region" description="Helical" evidence="5">
    <location>
        <begin position="124"/>
        <end position="144"/>
    </location>
</feature>
<evidence type="ECO:0000256" key="4">
    <source>
        <dbReference type="ARBA" id="ARBA00023136"/>
    </source>
</evidence>
<feature type="transmembrane region" description="Helical" evidence="5">
    <location>
        <begin position="233"/>
        <end position="251"/>
    </location>
</feature>
<evidence type="ECO:0000313" key="7">
    <source>
        <dbReference type="EMBL" id="QSL90848.1"/>
    </source>
</evidence>
<comment type="subcellular location">
    <subcellularLocation>
        <location evidence="1">Membrane</location>
        <topology evidence="1">Multi-pass membrane protein</topology>
    </subcellularLocation>
</comment>
<dbReference type="Proteomes" id="UP000663658">
    <property type="component" value="Chromosome"/>
</dbReference>
<proteinExistence type="predicted"/>
<dbReference type="RefSeq" id="WP_206417087.1">
    <property type="nucleotide sequence ID" value="NZ_CP070505.1"/>
</dbReference>
<evidence type="ECO:0000313" key="8">
    <source>
        <dbReference type="Proteomes" id="UP000663658"/>
    </source>
</evidence>
<reference evidence="7 8" key="1">
    <citation type="submission" date="2021-02" db="EMBL/GenBank/DDBJ databases">
        <title>Whole genome sequencing of Pseudomonas alcaliphila strain SM2.</title>
        <authorList>
            <person name="Alshamsi M.S."/>
            <person name="Sudalaimuthuasari N."/>
            <person name="Kundu B."/>
            <person name="AlMaskari R.S."/>
            <person name="Elmahi Y."/>
            <person name="Mundra S."/>
            <person name="Chandran S."/>
            <person name="Malik S."/>
            <person name="Hazzouri K.M."/>
            <person name="Amiri K.M.A."/>
        </authorList>
    </citation>
    <scope>NUCLEOTIDE SEQUENCE [LARGE SCALE GENOMIC DNA]</scope>
    <source>
        <strain evidence="7 8">SM2</strain>
    </source>
</reference>
<feature type="transmembrane region" description="Helical" evidence="5">
    <location>
        <begin position="339"/>
        <end position="357"/>
    </location>
</feature>
<name>A0ABD7DTW0_9GAMM</name>
<dbReference type="Pfam" id="PF04932">
    <property type="entry name" value="Wzy_C"/>
    <property type="match status" value="1"/>
</dbReference>
<protein>
    <submittedName>
        <fullName evidence="7">O-antigen ligase family protein</fullName>
    </submittedName>
</protein>